<comment type="caution">
    <text evidence="1">The sequence shown here is derived from an EMBL/GenBank/DDBJ whole genome shotgun (WGS) entry which is preliminary data.</text>
</comment>
<reference evidence="1" key="1">
    <citation type="submission" date="2019-08" db="EMBL/GenBank/DDBJ databases">
        <title>The improved chromosome-level genome for the pearl oyster Pinctada fucata martensii using PacBio sequencing and Hi-C.</title>
        <authorList>
            <person name="Zheng Z."/>
        </authorList>
    </citation>
    <scope>NUCLEOTIDE SEQUENCE</scope>
    <source>
        <strain evidence="1">ZZ-2019</strain>
        <tissue evidence="1">Adductor muscle</tissue>
    </source>
</reference>
<dbReference type="PANTHER" id="PTHR13627:SF34">
    <property type="entry name" value="RIBITOL-5-PHOSPHATE TRANSFERASE"/>
    <property type="match status" value="1"/>
</dbReference>
<accession>A0AA88Y6Z8</accession>
<proteinExistence type="predicted"/>
<dbReference type="PANTHER" id="PTHR13627">
    <property type="entry name" value="FUKUTIN RELATED PROTEIN"/>
    <property type="match status" value="1"/>
</dbReference>
<evidence type="ECO:0000313" key="1">
    <source>
        <dbReference type="EMBL" id="KAK3099806.1"/>
    </source>
</evidence>
<keyword evidence="2" id="KW-1185">Reference proteome</keyword>
<evidence type="ECO:0000313" key="2">
    <source>
        <dbReference type="Proteomes" id="UP001186944"/>
    </source>
</evidence>
<gene>
    <name evidence="1" type="ORF">FSP39_010057</name>
</gene>
<organism evidence="1 2">
    <name type="scientific">Pinctada imbricata</name>
    <name type="common">Atlantic pearl-oyster</name>
    <name type="synonym">Pinctada martensii</name>
    <dbReference type="NCBI Taxonomy" id="66713"/>
    <lineage>
        <taxon>Eukaryota</taxon>
        <taxon>Metazoa</taxon>
        <taxon>Spiralia</taxon>
        <taxon>Lophotrochozoa</taxon>
        <taxon>Mollusca</taxon>
        <taxon>Bivalvia</taxon>
        <taxon>Autobranchia</taxon>
        <taxon>Pteriomorphia</taxon>
        <taxon>Pterioida</taxon>
        <taxon>Pterioidea</taxon>
        <taxon>Pteriidae</taxon>
        <taxon>Pinctada</taxon>
    </lineage>
</organism>
<dbReference type="SUPFAM" id="SSF53448">
    <property type="entry name" value="Nucleotide-diphospho-sugar transferases"/>
    <property type="match status" value="1"/>
</dbReference>
<dbReference type="Proteomes" id="UP001186944">
    <property type="component" value="Unassembled WGS sequence"/>
</dbReference>
<name>A0AA88Y6Z8_PINIB</name>
<protein>
    <submittedName>
        <fullName evidence="1">Uncharacterized protein</fullName>
    </submittedName>
</protein>
<dbReference type="InterPro" id="IPR052613">
    <property type="entry name" value="LicD_transferase"/>
</dbReference>
<sequence length="570" mass="66141">MRSVGFNECAATSEEILTIRNSIIKVSKAIMEAKAHVRGFKTDHFLKEAIAEFDHLRNMLEIRPEEVAFQQKREAMSVCPEEYKGSTYGYPFFDKGFEMTNCSFGKKVSKLVTVTLLINAKKINHLRQHLPTLLKQVMDTYGNIPIIVAVKGSKENVDDLFRERQNLKLRYFLSTENDGKILNKLIYEVETKFLFIGRDIEHFDNDTRFERLIREMERQDVKIASGASRDSDGRWTKGCYQRALKNFTLILEEGYDSSSHECLYCDHTYSPFLIYTEFAKSVKFDGNLNDVGIIEDYFLTLMNNHEHQLIVCPDAMFHVDNTISNDIQLWRPFVKKWNVHQIKISSFPTITFPCDYNHCSKITGFVLHPCCLQELSDLIKFIFNFCKEQKMICELQEGTLLGTVKFGKVLPWERDGDLTFLTANYSVLQNIVDPARRAGYRVTDSGGLWCCVDNRTAGGTMQIHSASWEVQLYGQHLMDSEILRSKGINPTQILFDGQWVPAPRNPGLHARNRYGYDIYAHAQHWMDLGKKDSWLKYETRRFTKCREKRRHDCLDQFNGDGNMQFKMIVP</sequence>
<dbReference type="AlphaFoldDB" id="A0AA88Y6Z8"/>
<dbReference type="InterPro" id="IPR029044">
    <property type="entry name" value="Nucleotide-diphossugar_trans"/>
</dbReference>
<dbReference type="EMBL" id="VSWD01000006">
    <property type="protein sequence ID" value="KAK3099806.1"/>
    <property type="molecule type" value="Genomic_DNA"/>
</dbReference>